<dbReference type="Pfam" id="PF13445">
    <property type="entry name" value="zf-RING_UBOX"/>
    <property type="match status" value="1"/>
</dbReference>
<feature type="compositionally biased region" description="Polar residues" evidence="6">
    <location>
        <begin position="401"/>
        <end position="413"/>
    </location>
</feature>
<evidence type="ECO:0000313" key="9">
    <source>
        <dbReference type="Proteomes" id="UP000663868"/>
    </source>
</evidence>
<dbReference type="InterPro" id="IPR027370">
    <property type="entry name" value="Znf-RING_euk"/>
</dbReference>
<dbReference type="InterPro" id="IPR011044">
    <property type="entry name" value="Quino_amine_DH_bsu"/>
</dbReference>
<accession>A0A818X891</accession>
<name>A0A818X891_9BILA</name>
<feature type="region of interest" description="Disordered" evidence="6">
    <location>
        <begin position="288"/>
        <end position="312"/>
    </location>
</feature>
<feature type="region of interest" description="Disordered" evidence="6">
    <location>
        <begin position="163"/>
        <end position="210"/>
    </location>
</feature>
<feature type="compositionally biased region" description="Low complexity" evidence="6">
    <location>
        <begin position="288"/>
        <end position="304"/>
    </location>
</feature>
<dbReference type="PROSITE" id="PS50089">
    <property type="entry name" value="ZF_RING_2"/>
    <property type="match status" value="1"/>
</dbReference>
<gene>
    <name evidence="8" type="ORF">KXQ929_LOCUS13355</name>
</gene>
<dbReference type="InterPro" id="IPR011042">
    <property type="entry name" value="6-blade_b-propeller_TolB-like"/>
</dbReference>
<dbReference type="SMART" id="SM00184">
    <property type="entry name" value="RING"/>
    <property type="match status" value="1"/>
</dbReference>
<dbReference type="GO" id="GO:0008270">
    <property type="term" value="F:zinc ion binding"/>
    <property type="evidence" value="ECO:0007669"/>
    <property type="project" value="UniProtKB-KW"/>
</dbReference>
<dbReference type="PANTHER" id="PTHR25462">
    <property type="entry name" value="BONUS, ISOFORM C-RELATED"/>
    <property type="match status" value="1"/>
</dbReference>
<dbReference type="Gene3D" id="3.30.40.10">
    <property type="entry name" value="Zinc/RING finger domain, C3HC4 (zinc finger)"/>
    <property type="match status" value="1"/>
</dbReference>
<sequence>MSRVATSYPTTRYNNGVGQASTSFLSRSSSNSSSSNSMTNGNSGRGVTVRSAAPPPAQKETVHACPLCNHEYKDPRVLPCTHTYCLNCIRDKLMHDDHVTCAKCQHKVQPFDEADLNELPRNLILSQEWRMNTRAIPSLPIPKKPVTYQPPTQIQEWRMNTRAIPSLPIPKKPVTYQPPTQMSIKQDKPKLNTTENNNNHHDTSLNGTSSHGITALVSAFNKSSENNTGNGERSSRSSSVTSAQPIVQNLVKIYTEASTTPKQQHKQRDDSVVSTGKHDELTKIFEQAASRSQRQQQQQTASTSIIKQPSRGYEEAYEEITWDSLVHGTTPVAPPFPDQWQTATENHHHPPKAPERPISATSSDRHSNVDNLHDIIASIHHQKSNEKTSPSFPPGPILDSRLNSRPSTASHSQIDPDEDDDHRRPPTQQQSIYTTILPRQHSPQGSTAGSIRSADSISTSRHSPAPSLTNNQQKRSNAIQQDDKMSHRTFSAESSRRSSDRFPPPPPNIDPLDFDGNDGTVKPKSTSSMSHRSSTSTITNQPITRNETNLLSTERFNLNTDIPHPVDTRNSLSNNSRNSSSPSTPTNRLISTSVERDSHYLMPTPSTSVNTAVTSRVDFLLSDQKRLEREIEEQIKHLKHDYNDVRKQITRKESSIQNEVKNIATRLDEDITEHYHRKQKIYENLAADTNTVRTELERLKSHTNTTNNNQNKQQLWANLEQIELNMRNIRQAVEQHKEPRSTLTFAEGHRTLGADTIGQITYNQKESHRRFNSPSPNPPPPLTLSSSFQQEQTSTNITPYKYIKIDHLSTLEPEAVAITENNKKILLGICNKLFILDEYGNTLRTISLTPSIRGIAVSKKHQTPNIAYISHDETVSMIDIDTGHLLDSVKETDSTGETGTFLPLGIDTDNTRGDVYVCDYRNSCVIKFDDKLEYITQWRIFNHSEQYDEARPKLLSVFGQRLYMIIEHSCKPYYNQGIAYTFSLHICDAHSGNIIKIIDADLLATQRLRWPCSVQAINNEKCYILDTMTSGKYFNGQWQKHWSRVLEIGQDDSNVVTELFQLDSEAATMAMTKQNMIIAANGDILFVDLSFLKQQQRQQQNDSTHEYQNLS</sequence>
<feature type="compositionally biased region" description="Polar residues" evidence="6">
    <location>
        <begin position="441"/>
        <end position="480"/>
    </location>
</feature>
<keyword evidence="5" id="KW-0175">Coiled coil</keyword>
<feature type="compositionally biased region" description="Polar residues" evidence="6">
    <location>
        <begin position="222"/>
        <end position="232"/>
    </location>
</feature>
<keyword evidence="3" id="KW-0862">Zinc</keyword>
<dbReference type="PANTHER" id="PTHR25462:SF296">
    <property type="entry name" value="MEIOTIC P26, ISOFORM F"/>
    <property type="match status" value="1"/>
</dbReference>
<dbReference type="InterPro" id="IPR017907">
    <property type="entry name" value="Znf_RING_CS"/>
</dbReference>
<feature type="region of interest" description="Disordered" evidence="6">
    <location>
        <begin position="222"/>
        <end position="243"/>
    </location>
</feature>
<feature type="domain" description="RING-type" evidence="7">
    <location>
        <begin position="65"/>
        <end position="105"/>
    </location>
</feature>
<keyword evidence="2 4" id="KW-0863">Zinc-finger</keyword>
<feature type="region of interest" description="Disordered" evidence="6">
    <location>
        <begin position="381"/>
        <end position="546"/>
    </location>
</feature>
<dbReference type="InterPro" id="IPR047153">
    <property type="entry name" value="TRIM45/56/19-like"/>
</dbReference>
<feature type="compositionally biased region" description="Low complexity" evidence="6">
    <location>
        <begin position="568"/>
        <end position="589"/>
    </location>
</feature>
<dbReference type="PROSITE" id="PS00518">
    <property type="entry name" value="ZF_RING_1"/>
    <property type="match status" value="1"/>
</dbReference>
<dbReference type="Proteomes" id="UP000663868">
    <property type="component" value="Unassembled WGS sequence"/>
</dbReference>
<evidence type="ECO:0000256" key="6">
    <source>
        <dbReference type="SAM" id="MobiDB-lite"/>
    </source>
</evidence>
<proteinExistence type="predicted"/>
<dbReference type="CDD" id="cd16449">
    <property type="entry name" value="RING-HC"/>
    <property type="match status" value="1"/>
</dbReference>
<evidence type="ECO:0000256" key="2">
    <source>
        <dbReference type="ARBA" id="ARBA00022771"/>
    </source>
</evidence>
<dbReference type="InterPro" id="IPR001841">
    <property type="entry name" value="Znf_RING"/>
</dbReference>
<feature type="compositionally biased region" description="Low complexity" evidence="6">
    <location>
        <begin position="525"/>
        <end position="539"/>
    </location>
</feature>
<feature type="region of interest" description="Disordered" evidence="6">
    <location>
        <begin position="257"/>
        <end position="276"/>
    </location>
</feature>
<dbReference type="Gene3D" id="2.120.10.30">
    <property type="entry name" value="TolB, C-terminal domain"/>
    <property type="match status" value="1"/>
</dbReference>
<evidence type="ECO:0000256" key="5">
    <source>
        <dbReference type="SAM" id="Coils"/>
    </source>
</evidence>
<feature type="compositionally biased region" description="Basic and acidic residues" evidence="6">
    <location>
        <begin position="345"/>
        <end position="355"/>
    </location>
</feature>
<evidence type="ECO:0000256" key="3">
    <source>
        <dbReference type="ARBA" id="ARBA00022833"/>
    </source>
</evidence>
<feature type="region of interest" description="Disordered" evidence="6">
    <location>
        <begin position="766"/>
        <end position="790"/>
    </location>
</feature>
<feature type="region of interest" description="Disordered" evidence="6">
    <location>
        <begin position="19"/>
        <end position="55"/>
    </location>
</feature>
<dbReference type="SUPFAM" id="SSF50969">
    <property type="entry name" value="YVTN repeat-like/Quinoprotein amine dehydrogenase"/>
    <property type="match status" value="1"/>
</dbReference>
<dbReference type="GO" id="GO:0061630">
    <property type="term" value="F:ubiquitin protein ligase activity"/>
    <property type="evidence" value="ECO:0007669"/>
    <property type="project" value="TreeGrafter"/>
</dbReference>
<feature type="compositionally biased region" description="Basic and acidic residues" evidence="6">
    <location>
        <begin position="266"/>
        <end position="276"/>
    </location>
</feature>
<dbReference type="AlphaFoldDB" id="A0A818X891"/>
<feature type="region of interest" description="Disordered" evidence="6">
    <location>
        <begin position="559"/>
        <end position="589"/>
    </location>
</feature>
<keyword evidence="1" id="KW-0479">Metal-binding</keyword>
<feature type="coiled-coil region" evidence="5">
    <location>
        <begin position="621"/>
        <end position="648"/>
    </location>
</feature>
<dbReference type="SUPFAM" id="SSF57850">
    <property type="entry name" value="RING/U-box"/>
    <property type="match status" value="1"/>
</dbReference>
<reference evidence="8" key="1">
    <citation type="submission" date="2021-02" db="EMBL/GenBank/DDBJ databases">
        <authorList>
            <person name="Nowell W R."/>
        </authorList>
    </citation>
    <scope>NUCLEOTIDE SEQUENCE</scope>
</reference>
<evidence type="ECO:0000256" key="4">
    <source>
        <dbReference type="PROSITE-ProRule" id="PRU00175"/>
    </source>
</evidence>
<evidence type="ECO:0000259" key="7">
    <source>
        <dbReference type="PROSITE" id="PS50089"/>
    </source>
</evidence>
<feature type="region of interest" description="Disordered" evidence="6">
    <location>
        <begin position="328"/>
        <end position="366"/>
    </location>
</feature>
<evidence type="ECO:0000313" key="8">
    <source>
        <dbReference type="EMBL" id="CAF3735964.1"/>
    </source>
</evidence>
<dbReference type="InterPro" id="IPR013083">
    <property type="entry name" value="Znf_RING/FYVE/PHD"/>
</dbReference>
<feature type="compositionally biased region" description="Low complexity" evidence="6">
    <location>
        <begin position="21"/>
        <end position="42"/>
    </location>
</feature>
<comment type="caution">
    <text evidence="8">The sequence shown here is derived from an EMBL/GenBank/DDBJ whole genome shotgun (WGS) entry which is preliminary data.</text>
</comment>
<organism evidence="8 9">
    <name type="scientific">Adineta steineri</name>
    <dbReference type="NCBI Taxonomy" id="433720"/>
    <lineage>
        <taxon>Eukaryota</taxon>
        <taxon>Metazoa</taxon>
        <taxon>Spiralia</taxon>
        <taxon>Gnathifera</taxon>
        <taxon>Rotifera</taxon>
        <taxon>Eurotatoria</taxon>
        <taxon>Bdelloidea</taxon>
        <taxon>Adinetida</taxon>
        <taxon>Adinetidae</taxon>
        <taxon>Adineta</taxon>
    </lineage>
</organism>
<evidence type="ECO:0000256" key="1">
    <source>
        <dbReference type="ARBA" id="ARBA00022723"/>
    </source>
</evidence>
<protein>
    <recommendedName>
        <fullName evidence="7">RING-type domain-containing protein</fullName>
    </recommendedName>
</protein>
<dbReference type="EMBL" id="CAJOBB010000711">
    <property type="protein sequence ID" value="CAF3735964.1"/>
    <property type="molecule type" value="Genomic_DNA"/>
</dbReference>